<protein>
    <submittedName>
        <fullName evidence="4">Pre-rRNA-processing protein TSR2</fullName>
    </submittedName>
</protein>
<organism evidence="4 5">
    <name type="scientific">Lophiotrema nucula</name>
    <dbReference type="NCBI Taxonomy" id="690887"/>
    <lineage>
        <taxon>Eukaryota</taxon>
        <taxon>Fungi</taxon>
        <taxon>Dikarya</taxon>
        <taxon>Ascomycota</taxon>
        <taxon>Pezizomycotina</taxon>
        <taxon>Dothideomycetes</taxon>
        <taxon>Pleosporomycetidae</taxon>
        <taxon>Pleosporales</taxon>
        <taxon>Lophiotremataceae</taxon>
        <taxon>Lophiotrema</taxon>
    </lineage>
</organism>
<name>A0A6A5ZVC2_9PLEO</name>
<dbReference type="InterPro" id="IPR019398">
    <property type="entry name" value="Pre-rRNA_process_TSR2"/>
</dbReference>
<evidence type="ECO:0000256" key="2">
    <source>
        <dbReference type="ARBA" id="ARBA00022552"/>
    </source>
</evidence>
<dbReference type="OrthoDB" id="263560at2759"/>
<feature type="compositionally biased region" description="Basic and acidic residues" evidence="3">
    <location>
        <begin position="177"/>
        <end position="191"/>
    </location>
</feature>
<dbReference type="PANTHER" id="PTHR21250">
    <property type="entry name" value="PRE-RRNA-PROCESSING PROTEIN TSR2 HOMOLOG"/>
    <property type="match status" value="1"/>
</dbReference>
<dbReference type="AlphaFoldDB" id="A0A6A5ZVC2"/>
<sequence length="197" mass="21851">MSAPSQAASAQLSDAAQAKFDLGIWHSLFNWQALTVAVQGQWGGSNSSDKRDGLAGAISEILAAAPDTDHEDIEVILLQYLEDEFDCRLEDGTEVAVAKQILEIKQEVERGEYGTVERLQERWEQREGRPVDVGNVQVTEHNVEGEWDSVDEETDEDEDQDGDVEMGDAPQLVSAKPKPEPEVDADGFEKVVRKKRK</sequence>
<keyword evidence="2" id="KW-0698">rRNA processing</keyword>
<evidence type="ECO:0000313" key="4">
    <source>
        <dbReference type="EMBL" id="KAF2123246.1"/>
    </source>
</evidence>
<evidence type="ECO:0000256" key="3">
    <source>
        <dbReference type="SAM" id="MobiDB-lite"/>
    </source>
</evidence>
<gene>
    <name evidence="4" type="ORF">BDV96DRAFT_593679</name>
</gene>
<feature type="region of interest" description="Disordered" evidence="3">
    <location>
        <begin position="138"/>
        <end position="197"/>
    </location>
</feature>
<evidence type="ECO:0000256" key="1">
    <source>
        <dbReference type="ARBA" id="ARBA00006524"/>
    </source>
</evidence>
<accession>A0A6A5ZVC2</accession>
<dbReference type="GO" id="GO:0006364">
    <property type="term" value="P:rRNA processing"/>
    <property type="evidence" value="ECO:0007669"/>
    <property type="project" value="UniProtKB-KW"/>
</dbReference>
<dbReference type="Pfam" id="PF10273">
    <property type="entry name" value="WGG"/>
    <property type="match status" value="1"/>
</dbReference>
<dbReference type="Proteomes" id="UP000799770">
    <property type="component" value="Unassembled WGS sequence"/>
</dbReference>
<feature type="compositionally biased region" description="Acidic residues" evidence="3">
    <location>
        <begin position="145"/>
        <end position="166"/>
    </location>
</feature>
<keyword evidence="5" id="KW-1185">Reference proteome</keyword>
<reference evidence="4" key="1">
    <citation type="journal article" date="2020" name="Stud. Mycol.">
        <title>101 Dothideomycetes genomes: a test case for predicting lifestyles and emergence of pathogens.</title>
        <authorList>
            <person name="Haridas S."/>
            <person name="Albert R."/>
            <person name="Binder M."/>
            <person name="Bloem J."/>
            <person name="Labutti K."/>
            <person name="Salamov A."/>
            <person name="Andreopoulos B."/>
            <person name="Baker S."/>
            <person name="Barry K."/>
            <person name="Bills G."/>
            <person name="Bluhm B."/>
            <person name="Cannon C."/>
            <person name="Castanera R."/>
            <person name="Culley D."/>
            <person name="Daum C."/>
            <person name="Ezra D."/>
            <person name="Gonzalez J."/>
            <person name="Henrissat B."/>
            <person name="Kuo A."/>
            <person name="Liang C."/>
            <person name="Lipzen A."/>
            <person name="Lutzoni F."/>
            <person name="Magnuson J."/>
            <person name="Mondo S."/>
            <person name="Nolan M."/>
            <person name="Ohm R."/>
            <person name="Pangilinan J."/>
            <person name="Park H.-J."/>
            <person name="Ramirez L."/>
            <person name="Alfaro M."/>
            <person name="Sun H."/>
            <person name="Tritt A."/>
            <person name="Yoshinaga Y."/>
            <person name="Zwiers L.-H."/>
            <person name="Turgeon B."/>
            <person name="Goodwin S."/>
            <person name="Spatafora J."/>
            <person name="Crous P."/>
            <person name="Grigoriev I."/>
        </authorList>
    </citation>
    <scope>NUCLEOTIDE SEQUENCE</scope>
    <source>
        <strain evidence="4">CBS 627.86</strain>
    </source>
</reference>
<proteinExistence type="inferred from homology"/>
<dbReference type="EMBL" id="ML977310">
    <property type="protein sequence ID" value="KAF2123246.1"/>
    <property type="molecule type" value="Genomic_DNA"/>
</dbReference>
<comment type="similarity">
    <text evidence="1">Belongs to the TSR2 family.</text>
</comment>
<evidence type="ECO:0000313" key="5">
    <source>
        <dbReference type="Proteomes" id="UP000799770"/>
    </source>
</evidence>